<sequence>MGYRPSGRWRVSPLWLMFILTGAHASAADQPSVTLQRQGGWCVAESANFRCWVCADGEAARELALTCESWRRRLHEQWGLPSVGTWLPRCEVIVHPHQTAYATALNRPGDSSVGSTRMQFDGERIVLRRIDLRRDAADWQGSALPHELTHVVIAERFAGRPLPPWADEGLAMLSESSAKQQVRLNSLHQTLRHGPCYSVRDLMAVRRLPPVEWRDAFYGQSFALTAWLVDRNGPEAFLRFLEACQHQPLDEALRGHLAVEGVAGLEQEWESWVRSPRSSNLADLWRWRPSVELAANVAE</sequence>
<dbReference type="InterPro" id="IPR039568">
    <property type="entry name" value="Peptidase_MA-like_dom"/>
</dbReference>
<reference evidence="3" key="1">
    <citation type="journal article" date="2020" name="mSystems">
        <title>Genome- and Community-Level Interaction Insights into Carbon Utilization and Element Cycling Functions of Hydrothermarchaeota in Hydrothermal Sediment.</title>
        <authorList>
            <person name="Zhou Z."/>
            <person name="Liu Y."/>
            <person name="Xu W."/>
            <person name="Pan J."/>
            <person name="Luo Z.H."/>
            <person name="Li M."/>
        </authorList>
    </citation>
    <scope>NUCLEOTIDE SEQUENCE [LARGE SCALE GENOMIC DNA]</scope>
    <source>
        <strain evidence="3">SpSt-508</strain>
    </source>
</reference>
<evidence type="ECO:0000256" key="1">
    <source>
        <dbReference type="SAM" id="SignalP"/>
    </source>
</evidence>
<keyword evidence="1" id="KW-0732">Signal</keyword>
<comment type="caution">
    <text evidence="3">The sequence shown here is derived from an EMBL/GenBank/DDBJ whole genome shotgun (WGS) entry which is preliminary data.</text>
</comment>
<evidence type="ECO:0000259" key="2">
    <source>
        <dbReference type="Pfam" id="PF13485"/>
    </source>
</evidence>
<feature type="signal peptide" evidence="1">
    <location>
        <begin position="1"/>
        <end position="27"/>
    </location>
</feature>
<dbReference type="Pfam" id="PF13485">
    <property type="entry name" value="Peptidase_MA_2"/>
    <property type="match status" value="1"/>
</dbReference>
<evidence type="ECO:0000313" key="3">
    <source>
        <dbReference type="EMBL" id="HGT40612.1"/>
    </source>
</evidence>
<dbReference type="AlphaFoldDB" id="A0A7C4LMF2"/>
<protein>
    <recommendedName>
        <fullName evidence="2">Peptidase MA-like domain-containing protein</fullName>
    </recommendedName>
</protein>
<proteinExistence type="predicted"/>
<feature type="domain" description="Peptidase MA-like" evidence="2">
    <location>
        <begin position="130"/>
        <end position="274"/>
    </location>
</feature>
<accession>A0A7C4LMF2</accession>
<dbReference type="EMBL" id="DSVQ01000018">
    <property type="protein sequence ID" value="HGT40612.1"/>
    <property type="molecule type" value="Genomic_DNA"/>
</dbReference>
<gene>
    <name evidence="3" type="ORF">ENS64_15315</name>
</gene>
<name>A0A7C4LMF2_9PLAN</name>
<feature type="chain" id="PRO_5027813052" description="Peptidase MA-like domain-containing protein" evidence="1">
    <location>
        <begin position="28"/>
        <end position="299"/>
    </location>
</feature>
<organism evidence="3">
    <name type="scientific">Schlesneria paludicola</name>
    <dbReference type="NCBI Taxonomy" id="360056"/>
    <lineage>
        <taxon>Bacteria</taxon>
        <taxon>Pseudomonadati</taxon>
        <taxon>Planctomycetota</taxon>
        <taxon>Planctomycetia</taxon>
        <taxon>Planctomycetales</taxon>
        <taxon>Planctomycetaceae</taxon>
        <taxon>Schlesneria</taxon>
    </lineage>
</organism>